<dbReference type="Proteomes" id="UP001457282">
    <property type="component" value="Unassembled WGS sequence"/>
</dbReference>
<accession>A0AAW1XS80</accession>
<reference evidence="1 2" key="1">
    <citation type="journal article" date="2023" name="G3 (Bethesda)">
        <title>A chromosome-length genome assembly and annotation of blackberry (Rubus argutus, cv. 'Hillquist').</title>
        <authorList>
            <person name="Bruna T."/>
            <person name="Aryal R."/>
            <person name="Dudchenko O."/>
            <person name="Sargent D.J."/>
            <person name="Mead D."/>
            <person name="Buti M."/>
            <person name="Cavallini A."/>
            <person name="Hytonen T."/>
            <person name="Andres J."/>
            <person name="Pham M."/>
            <person name="Weisz D."/>
            <person name="Mascagni F."/>
            <person name="Usai G."/>
            <person name="Natali L."/>
            <person name="Bassil N."/>
            <person name="Fernandez G.E."/>
            <person name="Lomsadze A."/>
            <person name="Armour M."/>
            <person name="Olukolu B."/>
            <person name="Poorten T."/>
            <person name="Britton C."/>
            <person name="Davik J."/>
            <person name="Ashrafi H."/>
            <person name="Aiden E.L."/>
            <person name="Borodovsky M."/>
            <person name="Worthington M."/>
        </authorList>
    </citation>
    <scope>NUCLEOTIDE SEQUENCE [LARGE SCALE GENOMIC DNA]</scope>
    <source>
        <strain evidence="1">PI 553951</strain>
    </source>
</reference>
<comment type="caution">
    <text evidence="1">The sequence shown here is derived from an EMBL/GenBank/DDBJ whole genome shotgun (WGS) entry which is preliminary data.</text>
</comment>
<name>A0AAW1XS80_RUBAR</name>
<protein>
    <recommendedName>
        <fullName evidence="3">CC-NBS-LRR protein</fullName>
    </recommendedName>
</protein>
<evidence type="ECO:0000313" key="2">
    <source>
        <dbReference type="Proteomes" id="UP001457282"/>
    </source>
</evidence>
<dbReference type="AlphaFoldDB" id="A0AAW1XS80"/>
<gene>
    <name evidence="1" type="ORF">M0R45_016227</name>
</gene>
<sequence>MLACKLRISGIRKLWKSFEDIGLPHSLKIMQISSCESLMHVARYQIPPSLRRLSIWNCDNLKSLIENEEEGCVLFPSFDCLEYLSIDSVFISDVLITSKANLPGRLNS</sequence>
<dbReference type="InterPro" id="IPR032675">
    <property type="entry name" value="LRR_dom_sf"/>
</dbReference>
<organism evidence="1 2">
    <name type="scientific">Rubus argutus</name>
    <name type="common">Southern blackberry</name>
    <dbReference type="NCBI Taxonomy" id="59490"/>
    <lineage>
        <taxon>Eukaryota</taxon>
        <taxon>Viridiplantae</taxon>
        <taxon>Streptophyta</taxon>
        <taxon>Embryophyta</taxon>
        <taxon>Tracheophyta</taxon>
        <taxon>Spermatophyta</taxon>
        <taxon>Magnoliopsida</taxon>
        <taxon>eudicotyledons</taxon>
        <taxon>Gunneridae</taxon>
        <taxon>Pentapetalae</taxon>
        <taxon>rosids</taxon>
        <taxon>fabids</taxon>
        <taxon>Rosales</taxon>
        <taxon>Rosaceae</taxon>
        <taxon>Rosoideae</taxon>
        <taxon>Rosoideae incertae sedis</taxon>
        <taxon>Rubus</taxon>
    </lineage>
</organism>
<proteinExistence type="predicted"/>
<evidence type="ECO:0008006" key="3">
    <source>
        <dbReference type="Google" id="ProtNLM"/>
    </source>
</evidence>
<keyword evidence="2" id="KW-1185">Reference proteome</keyword>
<dbReference type="SUPFAM" id="SSF52047">
    <property type="entry name" value="RNI-like"/>
    <property type="match status" value="1"/>
</dbReference>
<dbReference type="Gene3D" id="3.80.10.10">
    <property type="entry name" value="Ribonuclease Inhibitor"/>
    <property type="match status" value="1"/>
</dbReference>
<evidence type="ECO:0000313" key="1">
    <source>
        <dbReference type="EMBL" id="KAK9939533.1"/>
    </source>
</evidence>
<dbReference type="EMBL" id="JBEDUW010000003">
    <property type="protein sequence ID" value="KAK9939533.1"/>
    <property type="molecule type" value="Genomic_DNA"/>
</dbReference>